<dbReference type="AlphaFoldDB" id="A0A5N4CTJ0"/>
<evidence type="ECO:0000313" key="3">
    <source>
        <dbReference type="Proteomes" id="UP000299084"/>
    </source>
</evidence>
<feature type="region of interest" description="Disordered" evidence="1">
    <location>
        <begin position="171"/>
        <end position="213"/>
    </location>
</feature>
<keyword evidence="3" id="KW-1185">Reference proteome</keyword>
<feature type="region of interest" description="Disordered" evidence="1">
    <location>
        <begin position="436"/>
        <end position="460"/>
    </location>
</feature>
<feature type="region of interest" description="Disordered" evidence="1">
    <location>
        <begin position="1"/>
        <end position="22"/>
    </location>
</feature>
<feature type="region of interest" description="Disordered" evidence="1">
    <location>
        <begin position="123"/>
        <end position="158"/>
    </location>
</feature>
<gene>
    <name evidence="2" type="ORF">Cadr_000021569</name>
</gene>
<evidence type="ECO:0000256" key="1">
    <source>
        <dbReference type="SAM" id="MobiDB-lite"/>
    </source>
</evidence>
<name>A0A5N4CTJ0_CAMDR</name>
<evidence type="ECO:0000313" key="2">
    <source>
        <dbReference type="EMBL" id="KAB1262186.1"/>
    </source>
</evidence>
<comment type="caution">
    <text evidence="2">The sequence shown here is derived from an EMBL/GenBank/DDBJ whole genome shotgun (WGS) entry which is preliminary data.</text>
</comment>
<feature type="region of interest" description="Disordered" evidence="1">
    <location>
        <begin position="265"/>
        <end position="332"/>
    </location>
</feature>
<dbReference type="EMBL" id="JWIN03000019">
    <property type="protein sequence ID" value="KAB1262186.1"/>
    <property type="molecule type" value="Genomic_DNA"/>
</dbReference>
<protein>
    <submittedName>
        <fullName evidence="2">Uncharacterized protein</fullName>
    </submittedName>
</protein>
<sequence length="460" mass="49417">MRHPRFRPQAHGPASAGGEDGTSCLLSTRSIAELCPPPTPALHLFKKETRGAVRKQTLLDPDLAAVTRGSREPEFSQLLLREQRVGVGFRHAAVTNGVRTEPATTSSVMEGIYHILHILCPGDKQTSQGPSEMGEGGRRDVTEGDVTTEQGGRETWGEATLTARLLSRFPPLLSLQPPPPPPPRESQHGRNTATRGRNRRRRAPSPPNLVTRRLTHLLRQKSGSGWSGPGAGIPHVLSNLDPFNFLAFTPVHDFQPCDHDTCRSVARARSQSRPEGSRGRVGVTRASGATSSTSHALLWHQNPQKRLPKPRGLRPGPGVSEPASAFLTSAGGDERGCRWSWGPLYPTREGQEEAESPWRVSTRPLGCWAGFLPHDCAGACVRTAPPPASCQRQILTGEEAQGGQAPGMAAGRAVLLGGRAVGARPPCFQPQPPLPLPKAAPHGHSGQGVHISVTSTEREY</sequence>
<proteinExistence type="predicted"/>
<reference evidence="2 3" key="1">
    <citation type="journal article" date="2019" name="Mol. Ecol. Resour.">
        <title>Improving Illumina assemblies with Hi-C and long reads: an example with the North African dromedary.</title>
        <authorList>
            <person name="Elbers J.P."/>
            <person name="Rogers M.F."/>
            <person name="Perelman P.L."/>
            <person name="Proskuryakova A.A."/>
            <person name="Serdyukova N.A."/>
            <person name="Johnson W.E."/>
            <person name="Horin P."/>
            <person name="Corander J."/>
            <person name="Murphy D."/>
            <person name="Burger P.A."/>
        </authorList>
    </citation>
    <scope>NUCLEOTIDE SEQUENCE [LARGE SCALE GENOMIC DNA]</scope>
    <source>
        <strain evidence="2">Drom800</strain>
        <tissue evidence="2">Blood</tissue>
    </source>
</reference>
<organism evidence="2 3">
    <name type="scientific">Camelus dromedarius</name>
    <name type="common">Dromedary</name>
    <name type="synonym">Arabian camel</name>
    <dbReference type="NCBI Taxonomy" id="9838"/>
    <lineage>
        <taxon>Eukaryota</taxon>
        <taxon>Metazoa</taxon>
        <taxon>Chordata</taxon>
        <taxon>Craniata</taxon>
        <taxon>Vertebrata</taxon>
        <taxon>Euteleostomi</taxon>
        <taxon>Mammalia</taxon>
        <taxon>Eutheria</taxon>
        <taxon>Laurasiatheria</taxon>
        <taxon>Artiodactyla</taxon>
        <taxon>Tylopoda</taxon>
        <taxon>Camelidae</taxon>
        <taxon>Camelus</taxon>
    </lineage>
</organism>
<dbReference type="Proteomes" id="UP000299084">
    <property type="component" value="Unassembled WGS sequence"/>
</dbReference>
<accession>A0A5N4CTJ0</accession>